<feature type="compositionally biased region" description="Basic and acidic residues" evidence="1">
    <location>
        <begin position="26"/>
        <end position="42"/>
    </location>
</feature>
<gene>
    <name evidence="2" type="ORF">EJ913_21015</name>
</gene>
<dbReference type="EMBL" id="RZIJ01000018">
    <property type="protein sequence ID" value="RUQ67159.1"/>
    <property type="molecule type" value="Genomic_DNA"/>
</dbReference>
<proteinExistence type="predicted"/>
<accession>A0A3S0X961</accession>
<keyword evidence="3" id="KW-1185">Reference proteome</keyword>
<protein>
    <submittedName>
        <fullName evidence="2">Uncharacterized protein</fullName>
    </submittedName>
</protein>
<sequence>MSGSGFGSSEFTIRSTGAIERTGSATERHRQGNPRQERRDRNPPNPQRRRIYDLLFDEVDRFDDLDERQREKLKANLRGHLTARVPLSPSALPSEPDEGSLPGRLLDDSFASVPVDADHIVAAAAGSGPVTPEEEADNALLASQLRDCLDRHTDRARKVAVYLHLLLSIDGAERPHTIMDV</sequence>
<dbReference type="AlphaFoldDB" id="A0A3S0X961"/>
<dbReference type="Proteomes" id="UP000280346">
    <property type="component" value="Unassembled WGS sequence"/>
</dbReference>
<feature type="region of interest" description="Disordered" evidence="1">
    <location>
        <begin position="1"/>
        <end position="49"/>
    </location>
</feature>
<evidence type="ECO:0000313" key="3">
    <source>
        <dbReference type="Proteomes" id="UP000280346"/>
    </source>
</evidence>
<reference evidence="2 3" key="1">
    <citation type="submission" date="2018-12" db="EMBL/GenBank/DDBJ databases">
        <authorList>
            <person name="Yang Y."/>
        </authorList>
    </citation>
    <scope>NUCLEOTIDE SEQUENCE [LARGE SCALE GENOMIC DNA]</scope>
    <source>
        <strain evidence="2 3">GSF71</strain>
    </source>
</reference>
<name>A0A3S0X961_9PROT</name>
<evidence type="ECO:0000313" key="2">
    <source>
        <dbReference type="EMBL" id="RUQ67159.1"/>
    </source>
</evidence>
<dbReference type="OrthoDB" id="7304388at2"/>
<comment type="caution">
    <text evidence="2">The sequence shown here is derived from an EMBL/GenBank/DDBJ whole genome shotgun (WGS) entry which is preliminary data.</text>
</comment>
<organism evidence="2 3">
    <name type="scientific">Azospirillum doebereinerae</name>
    <dbReference type="NCBI Taxonomy" id="92933"/>
    <lineage>
        <taxon>Bacteria</taxon>
        <taxon>Pseudomonadati</taxon>
        <taxon>Pseudomonadota</taxon>
        <taxon>Alphaproteobacteria</taxon>
        <taxon>Rhodospirillales</taxon>
        <taxon>Azospirillaceae</taxon>
        <taxon>Azospirillum</taxon>
    </lineage>
</organism>
<dbReference type="RefSeq" id="WP_127001523.1">
    <property type="nucleotide sequence ID" value="NZ_JBNPXW010000001.1"/>
</dbReference>
<evidence type="ECO:0000256" key="1">
    <source>
        <dbReference type="SAM" id="MobiDB-lite"/>
    </source>
</evidence>